<name>A0ABW4R6L0_9RHOB</name>
<evidence type="ECO:0000256" key="1">
    <source>
        <dbReference type="ARBA" id="ARBA00022603"/>
    </source>
</evidence>
<reference evidence="4" key="1">
    <citation type="journal article" date="2019" name="Int. J. Syst. Evol. Microbiol.">
        <title>The Global Catalogue of Microorganisms (GCM) 10K type strain sequencing project: providing services to taxonomists for standard genome sequencing and annotation.</title>
        <authorList>
            <consortium name="The Broad Institute Genomics Platform"/>
            <consortium name="The Broad Institute Genome Sequencing Center for Infectious Disease"/>
            <person name="Wu L."/>
            <person name="Ma J."/>
        </authorList>
    </citation>
    <scope>NUCLEOTIDE SEQUENCE [LARGE SCALE GENOMIC DNA]</scope>
    <source>
        <strain evidence="4">CCUG 56029</strain>
    </source>
</reference>
<dbReference type="EMBL" id="JBHUEN010000021">
    <property type="protein sequence ID" value="MFD1881902.1"/>
    <property type="molecule type" value="Genomic_DNA"/>
</dbReference>
<keyword evidence="1 3" id="KW-0489">Methyltransferase</keyword>
<gene>
    <name evidence="3" type="ORF">ACFSCT_09255</name>
</gene>
<proteinExistence type="predicted"/>
<dbReference type="SUPFAM" id="SSF53335">
    <property type="entry name" value="S-adenosyl-L-methionine-dependent methyltransferases"/>
    <property type="match status" value="1"/>
</dbReference>
<evidence type="ECO:0000313" key="3">
    <source>
        <dbReference type="EMBL" id="MFD1881902.1"/>
    </source>
</evidence>
<organism evidence="3 4">
    <name type="scientific">Paracoccus pacificus</name>
    <dbReference type="NCBI Taxonomy" id="1463598"/>
    <lineage>
        <taxon>Bacteria</taxon>
        <taxon>Pseudomonadati</taxon>
        <taxon>Pseudomonadota</taxon>
        <taxon>Alphaproteobacteria</taxon>
        <taxon>Rhodobacterales</taxon>
        <taxon>Paracoccaceae</taxon>
        <taxon>Paracoccus</taxon>
    </lineage>
</organism>
<sequence>MLLPPSDVIGFFPEYRTTQTPWQGLTPVAAWLIRSLRPARVVELGSYRGDSLFSFQQAARDIPEVREIWAVDSWEGDQHTGAYGEGVLAQFEEERARRDDPRVHTCRMLFSEAVSEFDDGSIDLLHIDGAHDYASVRQDFESWLPKMAPDGVIAFHDTVVRKDDFGVWQLWEEIEKDYPGRTFNFTHSNGLGILCLGDRTDNDIQRLGTLTPANQQLIRDAMEIAGEGVVDMTRYENTLITRNGGELALQHRFAAGAELETLKTLKRLEESRTPQVQAEDWSDQRVDDLYAAIAPRIQQEFNTATESLFNDRGDQVFAAMSDRITAAVTDRIDRLLRDQATDVYAALAPQIRQAIGDEIETLVRDRRDDIHSALSDKIAQQIDQRVDRLISDQRNDLHAALTPAIGDQIDLRIDRLLSEQKGDVHAALAPAIDGQIGRAFIDNSDSIRSSVGAGILADLVQALQGDEPQNRELANTIRQLSKDKNEAQDDAIIGLGATVEAHDESIRILRDYLQQVFQHPLFKG</sequence>
<dbReference type="Gene3D" id="3.40.50.150">
    <property type="entry name" value="Vaccinia Virus protein VP39"/>
    <property type="match status" value="1"/>
</dbReference>
<dbReference type="GO" id="GO:0032259">
    <property type="term" value="P:methylation"/>
    <property type="evidence" value="ECO:0007669"/>
    <property type="project" value="UniProtKB-KW"/>
</dbReference>
<keyword evidence="4" id="KW-1185">Reference proteome</keyword>
<dbReference type="EC" id="2.1.1.-" evidence="3"/>
<dbReference type="PANTHER" id="PTHR40048">
    <property type="entry name" value="RHAMNOSYL O-METHYLTRANSFERASE"/>
    <property type="match status" value="1"/>
</dbReference>
<dbReference type="Proteomes" id="UP001597213">
    <property type="component" value="Unassembled WGS sequence"/>
</dbReference>
<dbReference type="RefSeq" id="WP_379142140.1">
    <property type="nucleotide sequence ID" value="NZ_JBHUEN010000021.1"/>
</dbReference>
<dbReference type="PANTHER" id="PTHR40048:SF1">
    <property type="entry name" value="RHAMNOSYL O-METHYLTRANSFERASE"/>
    <property type="match status" value="1"/>
</dbReference>
<protein>
    <submittedName>
        <fullName evidence="3">Class I SAM-dependent methyltransferase</fullName>
        <ecNumber evidence="3">2.1.1.-</ecNumber>
    </submittedName>
</protein>
<comment type="caution">
    <text evidence="3">The sequence shown here is derived from an EMBL/GenBank/DDBJ whole genome shotgun (WGS) entry which is preliminary data.</text>
</comment>
<dbReference type="Pfam" id="PF13578">
    <property type="entry name" value="Methyltransf_24"/>
    <property type="match status" value="1"/>
</dbReference>
<dbReference type="InterPro" id="IPR029063">
    <property type="entry name" value="SAM-dependent_MTases_sf"/>
</dbReference>
<evidence type="ECO:0000313" key="4">
    <source>
        <dbReference type="Proteomes" id="UP001597213"/>
    </source>
</evidence>
<evidence type="ECO:0000256" key="2">
    <source>
        <dbReference type="ARBA" id="ARBA00022679"/>
    </source>
</evidence>
<keyword evidence="2 3" id="KW-0808">Transferase</keyword>
<accession>A0ABW4R6L0</accession>
<dbReference type="GO" id="GO:0008168">
    <property type="term" value="F:methyltransferase activity"/>
    <property type="evidence" value="ECO:0007669"/>
    <property type="project" value="UniProtKB-KW"/>
</dbReference>